<dbReference type="AlphaFoldDB" id="A0A9E2BGK1"/>
<dbReference type="PANTHER" id="PTHR43522">
    <property type="entry name" value="TRANSKETOLASE"/>
    <property type="match status" value="1"/>
</dbReference>
<dbReference type="SUPFAM" id="SSF52922">
    <property type="entry name" value="TK C-terminal domain-like"/>
    <property type="match status" value="1"/>
</dbReference>
<dbReference type="InterPro" id="IPR029061">
    <property type="entry name" value="THDP-binding"/>
</dbReference>
<dbReference type="PANTHER" id="PTHR43522:SF2">
    <property type="entry name" value="TRANSKETOLASE 1-RELATED"/>
    <property type="match status" value="1"/>
</dbReference>
<feature type="domain" description="Transketolase N-terminal" evidence="2">
    <location>
        <begin position="34"/>
        <end position="292"/>
    </location>
</feature>
<dbReference type="Proteomes" id="UP000811545">
    <property type="component" value="Unassembled WGS sequence"/>
</dbReference>
<protein>
    <submittedName>
        <fullName evidence="3">Transketolase 1</fullName>
        <ecNumber evidence="3">2.2.1.1</ecNumber>
    </submittedName>
</protein>
<comment type="cofactor">
    <cofactor evidence="1">
        <name>thiamine diphosphate</name>
        <dbReference type="ChEBI" id="CHEBI:58937"/>
    </cofactor>
</comment>
<accession>A0A9E2BGK1</accession>
<dbReference type="EMBL" id="QLTW01000058">
    <property type="protein sequence ID" value="MBT9145188.1"/>
    <property type="molecule type" value="Genomic_DNA"/>
</dbReference>
<comment type="caution">
    <text evidence="3">The sequence shown here is derived from an EMBL/GenBank/DDBJ whole genome shotgun (WGS) entry which is preliminary data.</text>
</comment>
<evidence type="ECO:0000313" key="3">
    <source>
        <dbReference type="EMBL" id="MBT9145188.1"/>
    </source>
</evidence>
<dbReference type="InterPro" id="IPR005474">
    <property type="entry name" value="Transketolase_N"/>
</dbReference>
<dbReference type="GO" id="GO:0005829">
    <property type="term" value="C:cytosol"/>
    <property type="evidence" value="ECO:0007669"/>
    <property type="project" value="TreeGrafter"/>
</dbReference>
<dbReference type="InterPro" id="IPR033247">
    <property type="entry name" value="Transketolase_fam"/>
</dbReference>
<dbReference type="InterPro" id="IPR009014">
    <property type="entry name" value="Transketo_C/PFOR_II"/>
</dbReference>
<dbReference type="Pfam" id="PF00456">
    <property type="entry name" value="Transketolase_N"/>
    <property type="match status" value="1"/>
</dbReference>
<evidence type="ECO:0000313" key="4">
    <source>
        <dbReference type="Proteomes" id="UP000811545"/>
    </source>
</evidence>
<dbReference type="Gene3D" id="3.40.50.970">
    <property type="match status" value="2"/>
</dbReference>
<dbReference type="GO" id="GO:0004802">
    <property type="term" value="F:transketolase activity"/>
    <property type="evidence" value="ECO:0007669"/>
    <property type="project" value="UniProtKB-EC"/>
</dbReference>
<proteinExistence type="predicted"/>
<evidence type="ECO:0000259" key="2">
    <source>
        <dbReference type="Pfam" id="PF00456"/>
    </source>
</evidence>
<dbReference type="EC" id="2.2.1.1" evidence="3"/>
<keyword evidence="3" id="KW-0808">Transferase</keyword>
<dbReference type="Gene3D" id="3.40.50.920">
    <property type="match status" value="1"/>
</dbReference>
<gene>
    <name evidence="3" type="primary">tktA</name>
    <name evidence="3" type="ORF">DDT42_01058</name>
</gene>
<dbReference type="SUPFAM" id="SSF52518">
    <property type="entry name" value="Thiamin diphosphate-binding fold (THDP-binding)"/>
    <property type="match status" value="2"/>
</dbReference>
<dbReference type="GO" id="GO:0006098">
    <property type="term" value="P:pentose-phosphate shunt"/>
    <property type="evidence" value="ECO:0007669"/>
    <property type="project" value="TreeGrafter"/>
</dbReference>
<reference evidence="3 4" key="1">
    <citation type="journal article" date="2021" name="bioRxiv">
        <title>Unique metabolic strategies in Hadean analogues reveal hints for primordial physiology.</title>
        <authorList>
            <person name="Nobu M.K."/>
            <person name="Nakai R."/>
            <person name="Tamazawa S."/>
            <person name="Mori H."/>
            <person name="Toyoda A."/>
            <person name="Ijiri A."/>
            <person name="Suzuki S."/>
            <person name="Kurokawa K."/>
            <person name="Kamagata Y."/>
            <person name="Tamaki H."/>
        </authorList>
    </citation>
    <scope>NUCLEOTIDE SEQUENCE [LARGE SCALE GENOMIC DNA]</scope>
    <source>
        <strain evidence="3">BS525</strain>
    </source>
</reference>
<evidence type="ECO:0000256" key="1">
    <source>
        <dbReference type="ARBA" id="ARBA00001964"/>
    </source>
</evidence>
<name>A0A9E2BGK1_PSYF1</name>
<organism evidence="3 4">
    <name type="scientific">Psychracetigena formicireducens</name>
    <dbReference type="NCBI Taxonomy" id="2986056"/>
    <lineage>
        <taxon>Bacteria</taxon>
        <taxon>Bacillati</taxon>
        <taxon>Candidatus Lithacetigenota</taxon>
        <taxon>Candidatus Psychracetigena</taxon>
    </lineage>
</organism>
<sequence length="762" mass="85188">MEKLSRQLNQLSSSIPHLEKVQDMTDHLIDIILNYRQSGHPGGSRSKTPIMVNLMLSGAMTYDLRNPEKRFADRFILSAGHTVPVVYTLLSVLNEALRLKFQKTGNSLYKPHGQALFYEDLITFRRQHGLPGHAEMSGKTLFLKFNTGPSGHGNPAATGQAIALKLAGLSGVKVFALEGDAALTTGVTHETKNSAWALGLSNFYWLVDWNNFGIDDHPLIDTVPGTPEDWFKPYGFRVLGTCEGNNLLEVGKVLLELSLNEGLEHTGPHVAWFKTLKGRGYLVFDNKSHGSPHPPNSDIYWETKKPLQDKYGILFEGFGEPSPKNPLEFKAQTEKNIKKVLSLLQEDSKLADFVADTLVEIGETVPTEVKTFKLSSRKNPFQDQRLYDYQNYPSSLYVPPGTKTSNRMALGKWGSYINYLGAKDYGRPLFIVASADLAKSTNIFGFADKWEDFRGFGEYHPEKNTAGSLLPQEITEFGNAGILGGMVTVNLAENPYEDFDGFWGACSTYGSFAYLKYGIFRILSQLAQDCPLKLGKILWVVGHSGPETADDSRTHFGIFAPGVTQLFPKGSIINLHPWEYNEVPVVLGAALALNVPIIALHLTRPSITIPDRTALKIAPYWEAARGAYLIRDFEPNQPKMGTIIVRGSSSTDNLIKVLPEINQRGYNIKIIVAISRELFDLQNEEYRNKILPLTDWTNSIVITNEALCTMQPWIYSKECENYSLSSDWDNRWRTGGTVDEVLDEAHLTPEWLLKGIEKFVNK</sequence>